<keyword evidence="8" id="KW-0520">NAD</keyword>
<keyword evidence="15" id="KW-1185">Reference proteome</keyword>
<comment type="catalytic activity">
    <reaction evidence="11">
        <text>(2R)-3-phosphoglycerate + NAD(+) = 3-phosphooxypyruvate + NADH + H(+)</text>
        <dbReference type="Rhea" id="RHEA:12641"/>
        <dbReference type="ChEBI" id="CHEBI:15378"/>
        <dbReference type="ChEBI" id="CHEBI:18110"/>
        <dbReference type="ChEBI" id="CHEBI:57540"/>
        <dbReference type="ChEBI" id="CHEBI:57945"/>
        <dbReference type="ChEBI" id="CHEBI:58272"/>
        <dbReference type="EC" id="1.1.1.95"/>
    </reaction>
</comment>
<dbReference type="PANTHER" id="PTHR42938:SF47">
    <property type="entry name" value="HYDROXYPYRUVATE REDUCTASE"/>
    <property type="match status" value="1"/>
</dbReference>
<evidence type="ECO:0000256" key="5">
    <source>
        <dbReference type="ARBA" id="ARBA00013143"/>
    </source>
</evidence>
<evidence type="ECO:0000256" key="6">
    <source>
        <dbReference type="ARBA" id="ARBA00021582"/>
    </source>
</evidence>
<dbReference type="InterPro" id="IPR006140">
    <property type="entry name" value="D-isomer_DH_NAD-bd"/>
</dbReference>
<dbReference type="InterPro" id="IPR045865">
    <property type="entry name" value="ACT-like_dom_sf"/>
</dbReference>
<dbReference type="GO" id="GO:0004617">
    <property type="term" value="F:phosphoglycerate dehydrogenase activity"/>
    <property type="evidence" value="ECO:0007669"/>
    <property type="project" value="UniProtKB-EC"/>
</dbReference>
<evidence type="ECO:0000259" key="13">
    <source>
        <dbReference type="PROSITE" id="PS51671"/>
    </source>
</evidence>
<dbReference type="InterPro" id="IPR036291">
    <property type="entry name" value="NAD(P)-bd_dom_sf"/>
</dbReference>
<dbReference type="InterPro" id="IPR006139">
    <property type="entry name" value="D-isomer_2_OHA_DH_cat_dom"/>
</dbReference>
<reference evidence="14 15" key="1">
    <citation type="submission" date="2019-11" db="EMBL/GenBank/DDBJ databases">
        <authorList>
            <person name="Holert J."/>
        </authorList>
    </citation>
    <scope>NUCLEOTIDE SEQUENCE [LARGE SCALE GENOMIC DNA]</scope>
    <source>
        <strain evidence="14">SB11_3</strain>
    </source>
</reference>
<dbReference type="PANTHER" id="PTHR42938">
    <property type="entry name" value="FORMATE DEHYDROGENASE 1"/>
    <property type="match status" value="1"/>
</dbReference>
<comment type="function">
    <text evidence="1">Catalyzes the reversible oxidation of 3-phospho-D-glycerate to 3-phosphonooxypyruvate, the first step of the phosphorylated L-serine biosynthesis pathway. Also catalyzes the reversible oxidation of 2-hydroxyglutarate to 2-oxoglutarate.</text>
</comment>
<dbReference type="Pfam" id="PF00389">
    <property type="entry name" value="2-Hacid_dh"/>
    <property type="match status" value="1"/>
</dbReference>
<dbReference type="PROSITE" id="PS00065">
    <property type="entry name" value="D_2_HYDROXYACID_DH_1"/>
    <property type="match status" value="1"/>
</dbReference>
<dbReference type="Pfam" id="PF02826">
    <property type="entry name" value="2-Hacid_dh_C"/>
    <property type="match status" value="1"/>
</dbReference>
<dbReference type="InterPro" id="IPR002912">
    <property type="entry name" value="ACT_dom"/>
</dbReference>
<dbReference type="Gene3D" id="3.30.70.260">
    <property type="match status" value="1"/>
</dbReference>
<dbReference type="AlphaFoldDB" id="A0A5S9QK99"/>
<evidence type="ECO:0000256" key="4">
    <source>
        <dbReference type="ARBA" id="ARBA00013001"/>
    </source>
</evidence>
<evidence type="ECO:0000256" key="12">
    <source>
        <dbReference type="RuleBase" id="RU003719"/>
    </source>
</evidence>
<sequence length="390" mass="41862">MLKVRTYNAISVKGLERFSLDSYEVASEINTPDAFMLRSHVLSEDDLPASLRAIGRAGAGTNNVPVAACTARGIPVFNAPGANANAVKELVLTGMLLSCRGIVNGIAYANSLSDMTDSKEMAKKLEAEKKRFKGEEIKGKTLGVVGLGAIGSLVAEMALQLGMNVVGYDPALSVEAAWRLPSDVQRMDNLSSLLGKSDFVSLHLPVLEATRNLINRDTLASAKKGLRILNFAREQIVDTASVVEALDAGKIDRYITDFPTPELINRDDVIPMPHIGASTGEAEDNCAIMVADQLQSFLENGNIKNSVNFPATQLDRTPDTVRLAIANNNVPKILSSILALLADSEINVVDMINKSRADIAYSLIDVDTKPEDSVLEAIMTLDGVINLNVI</sequence>
<dbReference type="PROSITE" id="PS51671">
    <property type="entry name" value="ACT"/>
    <property type="match status" value="1"/>
</dbReference>
<protein>
    <recommendedName>
        <fullName evidence="6">D-3-phosphoglycerate dehydrogenase</fullName>
        <ecNumber evidence="4">1.1.1.399</ecNumber>
        <ecNumber evidence="5">1.1.1.95</ecNumber>
    </recommendedName>
    <alternativeName>
        <fullName evidence="9">2-oxoglutarate reductase</fullName>
    </alternativeName>
</protein>
<dbReference type="Gene3D" id="3.40.50.720">
    <property type="entry name" value="NAD(P)-binding Rossmann-like Domain"/>
    <property type="match status" value="2"/>
</dbReference>
<evidence type="ECO:0000256" key="2">
    <source>
        <dbReference type="ARBA" id="ARBA00005216"/>
    </source>
</evidence>
<evidence type="ECO:0000256" key="7">
    <source>
        <dbReference type="ARBA" id="ARBA00023002"/>
    </source>
</evidence>
<comment type="catalytic activity">
    <reaction evidence="10">
        <text>(R)-2-hydroxyglutarate + NAD(+) = 2-oxoglutarate + NADH + H(+)</text>
        <dbReference type="Rhea" id="RHEA:49612"/>
        <dbReference type="ChEBI" id="CHEBI:15378"/>
        <dbReference type="ChEBI" id="CHEBI:15801"/>
        <dbReference type="ChEBI" id="CHEBI:16810"/>
        <dbReference type="ChEBI" id="CHEBI:57540"/>
        <dbReference type="ChEBI" id="CHEBI:57945"/>
        <dbReference type="EC" id="1.1.1.399"/>
    </reaction>
</comment>
<dbReference type="OrthoDB" id="9805416at2"/>
<dbReference type="PROSITE" id="PS00670">
    <property type="entry name" value="D_2_HYDROXYACID_DH_2"/>
    <property type="match status" value="1"/>
</dbReference>
<dbReference type="Proteomes" id="UP000441399">
    <property type="component" value="Unassembled WGS sequence"/>
</dbReference>
<dbReference type="EC" id="1.1.1.95" evidence="5"/>
<dbReference type="EC" id="1.1.1.399" evidence="4"/>
<keyword evidence="7 12" id="KW-0560">Oxidoreductase</keyword>
<name>A0A5S9QK99_9GAMM</name>
<dbReference type="EMBL" id="CACSIO010000034">
    <property type="protein sequence ID" value="CAA0118785.1"/>
    <property type="molecule type" value="Genomic_DNA"/>
</dbReference>
<evidence type="ECO:0000256" key="3">
    <source>
        <dbReference type="ARBA" id="ARBA00005854"/>
    </source>
</evidence>
<accession>A0A5S9QK99</accession>
<dbReference type="SUPFAM" id="SSF55021">
    <property type="entry name" value="ACT-like"/>
    <property type="match status" value="1"/>
</dbReference>
<dbReference type="CDD" id="cd12174">
    <property type="entry name" value="PGDH_like_3"/>
    <property type="match status" value="1"/>
</dbReference>
<dbReference type="GO" id="GO:0051287">
    <property type="term" value="F:NAD binding"/>
    <property type="evidence" value="ECO:0007669"/>
    <property type="project" value="InterPro"/>
</dbReference>
<evidence type="ECO:0000256" key="1">
    <source>
        <dbReference type="ARBA" id="ARBA00003800"/>
    </source>
</evidence>
<dbReference type="InterPro" id="IPR029752">
    <property type="entry name" value="D-isomer_DH_CS1"/>
</dbReference>
<comment type="similarity">
    <text evidence="3 12">Belongs to the D-isomer specific 2-hydroxyacid dehydrogenase family.</text>
</comment>
<dbReference type="UniPathway" id="UPA00135">
    <property type="reaction ID" value="UER00196"/>
</dbReference>
<dbReference type="SUPFAM" id="SSF52283">
    <property type="entry name" value="Formate/glycerate dehydrogenase catalytic domain-like"/>
    <property type="match status" value="1"/>
</dbReference>
<dbReference type="SUPFAM" id="SSF51735">
    <property type="entry name" value="NAD(P)-binding Rossmann-fold domains"/>
    <property type="match status" value="1"/>
</dbReference>
<evidence type="ECO:0000256" key="8">
    <source>
        <dbReference type="ARBA" id="ARBA00023027"/>
    </source>
</evidence>
<dbReference type="InterPro" id="IPR029753">
    <property type="entry name" value="D-isomer_DH_CS"/>
</dbReference>
<organism evidence="14 15">
    <name type="scientific">BD1-7 clade bacterium</name>
    <dbReference type="NCBI Taxonomy" id="2029982"/>
    <lineage>
        <taxon>Bacteria</taxon>
        <taxon>Pseudomonadati</taxon>
        <taxon>Pseudomonadota</taxon>
        <taxon>Gammaproteobacteria</taxon>
        <taxon>Cellvibrionales</taxon>
        <taxon>Spongiibacteraceae</taxon>
        <taxon>BD1-7 clade</taxon>
    </lineage>
</organism>
<keyword evidence="14" id="KW-0670">Pyruvate</keyword>
<feature type="domain" description="ACT" evidence="13">
    <location>
        <begin position="322"/>
        <end position="390"/>
    </location>
</feature>
<evidence type="ECO:0000256" key="10">
    <source>
        <dbReference type="ARBA" id="ARBA00048126"/>
    </source>
</evidence>
<gene>
    <name evidence="14" type="ORF">OPDIPICF_02172</name>
</gene>
<evidence type="ECO:0000313" key="14">
    <source>
        <dbReference type="EMBL" id="CAA0118785.1"/>
    </source>
</evidence>
<evidence type="ECO:0000256" key="11">
    <source>
        <dbReference type="ARBA" id="ARBA00048731"/>
    </source>
</evidence>
<evidence type="ECO:0000256" key="9">
    <source>
        <dbReference type="ARBA" id="ARBA00030455"/>
    </source>
</evidence>
<comment type="pathway">
    <text evidence="2">Amino-acid biosynthesis; L-serine biosynthesis; L-serine from 3-phospho-D-glycerate: step 1/3.</text>
</comment>
<evidence type="ECO:0000313" key="15">
    <source>
        <dbReference type="Proteomes" id="UP000441399"/>
    </source>
</evidence>
<proteinExistence type="inferred from homology"/>